<keyword evidence="3" id="KW-0238">DNA-binding</keyword>
<dbReference type="SUPFAM" id="SSF46785">
    <property type="entry name" value="Winged helix' DNA-binding domain"/>
    <property type="match status" value="1"/>
</dbReference>
<comment type="caution">
    <text evidence="6">The sequence shown here is derived from an EMBL/GenBank/DDBJ whole genome shotgun (WGS) entry which is preliminary data.</text>
</comment>
<dbReference type="Gene3D" id="3.40.190.10">
    <property type="entry name" value="Periplasmic binding protein-like II"/>
    <property type="match status" value="2"/>
</dbReference>
<organism evidence="6 7">
    <name type="scientific">Polaromonas aquatica</name>
    <dbReference type="NCBI Taxonomy" id="332657"/>
    <lineage>
        <taxon>Bacteria</taxon>
        <taxon>Pseudomonadati</taxon>
        <taxon>Pseudomonadota</taxon>
        <taxon>Betaproteobacteria</taxon>
        <taxon>Burkholderiales</taxon>
        <taxon>Comamonadaceae</taxon>
        <taxon>Polaromonas</taxon>
    </lineage>
</organism>
<dbReference type="Proteomes" id="UP001596270">
    <property type="component" value="Unassembled WGS sequence"/>
</dbReference>
<evidence type="ECO:0000256" key="3">
    <source>
        <dbReference type="ARBA" id="ARBA00023125"/>
    </source>
</evidence>
<comment type="similarity">
    <text evidence="1">Belongs to the LysR transcriptional regulatory family.</text>
</comment>
<dbReference type="PANTHER" id="PTHR30118">
    <property type="entry name" value="HTH-TYPE TRANSCRIPTIONAL REGULATOR LEUO-RELATED"/>
    <property type="match status" value="1"/>
</dbReference>
<evidence type="ECO:0000313" key="6">
    <source>
        <dbReference type="EMBL" id="MFC6280816.1"/>
    </source>
</evidence>
<dbReference type="CDD" id="cd08459">
    <property type="entry name" value="PBP2_DntR_NahR_LinR_like"/>
    <property type="match status" value="1"/>
</dbReference>
<keyword evidence="7" id="KW-1185">Reference proteome</keyword>
<reference evidence="7" key="1">
    <citation type="journal article" date="2019" name="Int. J. Syst. Evol. Microbiol.">
        <title>The Global Catalogue of Microorganisms (GCM) 10K type strain sequencing project: providing services to taxonomists for standard genome sequencing and annotation.</title>
        <authorList>
            <consortium name="The Broad Institute Genomics Platform"/>
            <consortium name="The Broad Institute Genome Sequencing Center for Infectious Disease"/>
            <person name="Wu L."/>
            <person name="Ma J."/>
        </authorList>
    </citation>
    <scope>NUCLEOTIDE SEQUENCE [LARGE SCALE GENOMIC DNA]</scope>
    <source>
        <strain evidence="7">CCUG 39402</strain>
    </source>
</reference>
<dbReference type="RefSeq" id="WP_371435039.1">
    <property type="nucleotide sequence ID" value="NZ_JBHSRS010000014.1"/>
</dbReference>
<feature type="domain" description="HTH lysR-type" evidence="5">
    <location>
        <begin position="6"/>
        <end position="63"/>
    </location>
</feature>
<dbReference type="EMBL" id="JBHSRS010000014">
    <property type="protein sequence ID" value="MFC6280816.1"/>
    <property type="molecule type" value="Genomic_DNA"/>
</dbReference>
<evidence type="ECO:0000313" key="7">
    <source>
        <dbReference type="Proteomes" id="UP001596270"/>
    </source>
</evidence>
<dbReference type="InterPro" id="IPR005119">
    <property type="entry name" value="LysR_subst-bd"/>
</dbReference>
<name>A0ABW1TT88_9BURK</name>
<sequence length="302" mass="33762">MNINTFDLNLLRVFSAIYTERNVSRAALKLGMTQPAISNALIRLRRSCDDPLFVRTSRAMEPTSTATEMFPPIKQVLSILKESFDQPSKFDPLTSQRRFKLLMSDAGETVILAKLMAALYLQAPRVEVEAVQMPHSSYAQALEDGSVDLAFGNLPFLKAGFYQQKLFSDPYLCIASKHHPLVKKKSLKLSDFLSAPHILVTSGNADALVEQALTKKRVKRNIPLRLSNYHVAVEIVSKTGLLATVPLKVVTPAVQALALPFSIQPAEVRQFWHRRAHHDVANKWLRNLLALMFEISADKASL</sequence>
<dbReference type="InterPro" id="IPR036390">
    <property type="entry name" value="WH_DNA-bd_sf"/>
</dbReference>
<dbReference type="InterPro" id="IPR000847">
    <property type="entry name" value="LysR_HTH_N"/>
</dbReference>
<dbReference type="InterPro" id="IPR050389">
    <property type="entry name" value="LysR-type_TF"/>
</dbReference>
<evidence type="ECO:0000256" key="2">
    <source>
        <dbReference type="ARBA" id="ARBA00023015"/>
    </source>
</evidence>
<dbReference type="PRINTS" id="PR00039">
    <property type="entry name" value="HTHLYSR"/>
</dbReference>
<evidence type="ECO:0000256" key="4">
    <source>
        <dbReference type="ARBA" id="ARBA00023163"/>
    </source>
</evidence>
<dbReference type="Pfam" id="PF03466">
    <property type="entry name" value="LysR_substrate"/>
    <property type="match status" value="1"/>
</dbReference>
<proteinExistence type="inferred from homology"/>
<dbReference type="Pfam" id="PF00126">
    <property type="entry name" value="HTH_1"/>
    <property type="match status" value="1"/>
</dbReference>
<accession>A0ABW1TT88</accession>
<keyword evidence="4" id="KW-0804">Transcription</keyword>
<protein>
    <submittedName>
        <fullName evidence="6">LysR family transcriptional regulator</fullName>
    </submittedName>
</protein>
<evidence type="ECO:0000256" key="1">
    <source>
        <dbReference type="ARBA" id="ARBA00009437"/>
    </source>
</evidence>
<dbReference type="PROSITE" id="PS50931">
    <property type="entry name" value="HTH_LYSR"/>
    <property type="match status" value="1"/>
</dbReference>
<dbReference type="Gene3D" id="1.10.10.10">
    <property type="entry name" value="Winged helix-like DNA-binding domain superfamily/Winged helix DNA-binding domain"/>
    <property type="match status" value="1"/>
</dbReference>
<evidence type="ECO:0000259" key="5">
    <source>
        <dbReference type="PROSITE" id="PS50931"/>
    </source>
</evidence>
<keyword evidence="2" id="KW-0805">Transcription regulation</keyword>
<dbReference type="SUPFAM" id="SSF53850">
    <property type="entry name" value="Periplasmic binding protein-like II"/>
    <property type="match status" value="1"/>
</dbReference>
<dbReference type="PANTHER" id="PTHR30118:SF15">
    <property type="entry name" value="TRANSCRIPTIONAL REGULATORY PROTEIN"/>
    <property type="match status" value="1"/>
</dbReference>
<gene>
    <name evidence="6" type="ORF">ACFQND_06180</name>
</gene>
<dbReference type="InterPro" id="IPR036388">
    <property type="entry name" value="WH-like_DNA-bd_sf"/>
</dbReference>